<accession>A0A0D3K6M2</accession>
<evidence type="ECO:0000313" key="2">
    <source>
        <dbReference type="Proteomes" id="UP000013827"/>
    </source>
</evidence>
<dbReference type="Gene3D" id="2.60.120.620">
    <property type="entry name" value="q2cbj1_9rhob like domain"/>
    <property type="match status" value="1"/>
</dbReference>
<dbReference type="Proteomes" id="UP000013827">
    <property type="component" value="Unassembled WGS sequence"/>
</dbReference>
<proteinExistence type="predicted"/>
<dbReference type="EnsemblProtists" id="EOD31407">
    <property type="protein sequence ID" value="EOD31407"/>
    <property type="gene ID" value="EMIHUDRAFT_232010"/>
</dbReference>
<dbReference type="KEGG" id="ehx:EMIHUDRAFT_232010"/>
<dbReference type="HOGENOM" id="CLU_487855_0_0_1"/>
<evidence type="ECO:0008006" key="3">
    <source>
        <dbReference type="Google" id="ProtNLM"/>
    </source>
</evidence>
<reference evidence="2" key="1">
    <citation type="journal article" date="2013" name="Nature">
        <title>Pan genome of the phytoplankton Emiliania underpins its global distribution.</title>
        <authorList>
            <person name="Read B.A."/>
            <person name="Kegel J."/>
            <person name="Klute M.J."/>
            <person name="Kuo A."/>
            <person name="Lefebvre S.C."/>
            <person name="Maumus F."/>
            <person name="Mayer C."/>
            <person name="Miller J."/>
            <person name="Monier A."/>
            <person name="Salamov A."/>
            <person name="Young J."/>
            <person name="Aguilar M."/>
            <person name="Claverie J.M."/>
            <person name="Frickenhaus S."/>
            <person name="Gonzalez K."/>
            <person name="Herman E.K."/>
            <person name="Lin Y.C."/>
            <person name="Napier J."/>
            <person name="Ogata H."/>
            <person name="Sarno A.F."/>
            <person name="Shmutz J."/>
            <person name="Schroeder D."/>
            <person name="de Vargas C."/>
            <person name="Verret F."/>
            <person name="von Dassow P."/>
            <person name="Valentin K."/>
            <person name="Van de Peer Y."/>
            <person name="Wheeler G."/>
            <person name="Dacks J.B."/>
            <person name="Delwiche C.F."/>
            <person name="Dyhrman S.T."/>
            <person name="Glockner G."/>
            <person name="John U."/>
            <person name="Richards T."/>
            <person name="Worden A.Z."/>
            <person name="Zhang X."/>
            <person name="Grigoriev I.V."/>
            <person name="Allen A.E."/>
            <person name="Bidle K."/>
            <person name="Borodovsky M."/>
            <person name="Bowler C."/>
            <person name="Brownlee C."/>
            <person name="Cock J.M."/>
            <person name="Elias M."/>
            <person name="Gladyshev V.N."/>
            <person name="Groth M."/>
            <person name="Guda C."/>
            <person name="Hadaegh A."/>
            <person name="Iglesias-Rodriguez M.D."/>
            <person name="Jenkins J."/>
            <person name="Jones B.M."/>
            <person name="Lawson T."/>
            <person name="Leese F."/>
            <person name="Lindquist E."/>
            <person name="Lobanov A."/>
            <person name="Lomsadze A."/>
            <person name="Malik S.B."/>
            <person name="Marsh M.E."/>
            <person name="Mackinder L."/>
            <person name="Mock T."/>
            <person name="Mueller-Roeber B."/>
            <person name="Pagarete A."/>
            <person name="Parker M."/>
            <person name="Probert I."/>
            <person name="Quesneville H."/>
            <person name="Raines C."/>
            <person name="Rensing S.A."/>
            <person name="Riano-Pachon D.M."/>
            <person name="Richier S."/>
            <person name="Rokitta S."/>
            <person name="Shiraiwa Y."/>
            <person name="Soanes D.M."/>
            <person name="van der Giezen M."/>
            <person name="Wahlund T.M."/>
            <person name="Williams B."/>
            <person name="Wilson W."/>
            <person name="Wolfe G."/>
            <person name="Wurch L.L."/>
        </authorList>
    </citation>
    <scope>NUCLEOTIDE SEQUENCE</scope>
</reference>
<organism evidence="1 2">
    <name type="scientific">Emiliania huxleyi (strain CCMP1516)</name>
    <dbReference type="NCBI Taxonomy" id="280463"/>
    <lineage>
        <taxon>Eukaryota</taxon>
        <taxon>Haptista</taxon>
        <taxon>Haptophyta</taxon>
        <taxon>Prymnesiophyceae</taxon>
        <taxon>Isochrysidales</taxon>
        <taxon>Noelaerhabdaceae</taxon>
        <taxon>Emiliania</taxon>
    </lineage>
</organism>
<dbReference type="AlphaFoldDB" id="A0A0D3K6M2"/>
<dbReference type="GeneID" id="17276681"/>
<protein>
    <recommendedName>
        <fullName evidence="3">Prolyl 4-hydroxylase alpha subunit domain-containing protein</fullName>
    </recommendedName>
</protein>
<dbReference type="PaxDb" id="2903-EOD31407"/>
<sequence length="559" mass="60478">MSDRQIFKGQTPLCQDIQTQDDCTALKSTPGRLCRFDETGTRFASGAVGCKSCGDLIRGWAHPTLVQADGSDIGCSYFAKWGPKCFDIGQHTGTGGLSAMQACCACGGGGAGDPPLTCAAAGSSTCLAENGCMLAGGACVESPVSCDGTTTGACTCTQLTLSIAGVPVSFTLIPVTDPASCCLGFCSFLGVKADTAVPYHLSFRRGKYYATRVASFPACLPSSGEMSFAGVYDIEEVQAACHAAPSDHSTPPDFVRPSEVPVDLGPPDAWANSAQCLTWASNGQCESDPGFMLVNCNHTCAKVGLGKRQYNARCPIPPNRTAALPPGVLHRTFDRAMTDFADLKPERISVIIFHKFFSEEETDAFIRHGRGRYSKSLAAGIDEERARREMGASVSSRHYHSVAKNMLSWSCFCLHKASGAEICHQTGLWDQVYYHACARVGDPNCAFYGDLERLQGVRIYTLLGYLNHVPRSKAVLWPSVLADAPHSEDERTDHEALPVTKGEKFVANFWIHQYDFKSPFAKGCQRACKCSTRTPSQDGYSGTLWRHWETLFMHCSYRV</sequence>
<dbReference type="RefSeq" id="XP_005783836.1">
    <property type="nucleotide sequence ID" value="XM_005783779.1"/>
</dbReference>
<evidence type="ECO:0000313" key="1">
    <source>
        <dbReference type="EnsemblProtists" id="EOD31407"/>
    </source>
</evidence>
<name>A0A0D3K6M2_EMIH1</name>
<keyword evidence="2" id="KW-1185">Reference proteome</keyword>
<reference evidence="1" key="2">
    <citation type="submission" date="2024-10" db="UniProtKB">
        <authorList>
            <consortium name="EnsemblProtists"/>
        </authorList>
    </citation>
    <scope>IDENTIFICATION</scope>
</reference>